<reference evidence="2 3" key="1">
    <citation type="submission" date="2016-10" db="EMBL/GenBank/DDBJ databases">
        <authorList>
            <person name="de Groot N.N."/>
        </authorList>
    </citation>
    <scope>NUCLEOTIDE SEQUENCE [LARGE SCALE GENOMIC DNA]</scope>
    <source>
        <strain evidence="2 3">DSM 18979</strain>
    </source>
</reference>
<dbReference type="EMBL" id="FOHU01000013">
    <property type="protein sequence ID" value="SET51669.1"/>
    <property type="molecule type" value="Genomic_DNA"/>
</dbReference>
<dbReference type="Pfam" id="PF00239">
    <property type="entry name" value="Resolvase"/>
    <property type="match status" value="1"/>
</dbReference>
<dbReference type="GO" id="GO:0003677">
    <property type="term" value="F:DNA binding"/>
    <property type="evidence" value="ECO:0007669"/>
    <property type="project" value="InterPro"/>
</dbReference>
<dbReference type="InterPro" id="IPR006119">
    <property type="entry name" value="Resolv_N"/>
</dbReference>
<dbReference type="SMART" id="SM00857">
    <property type="entry name" value="Resolvase"/>
    <property type="match status" value="1"/>
</dbReference>
<dbReference type="RefSeq" id="WP_244272714.1">
    <property type="nucleotide sequence ID" value="NZ_FOHU01000013.1"/>
</dbReference>
<dbReference type="AlphaFoldDB" id="A0A1I0F111"/>
<sequence>MECKKKGVAYVRYSSDNQRDESIDAQIRAIKDYGQRNEIEIVKVYADKAKTATSDKRPGFQQMVKDSATGIFEMVLVHKLDRFSRSKYDSSFYKRKLKKMEYEW</sequence>
<dbReference type="STRING" id="426128.SAMN05660297_02632"/>
<feature type="domain" description="Resolvase/invertase-type recombinase catalytic" evidence="1">
    <location>
        <begin position="6"/>
        <end position="104"/>
    </location>
</feature>
<evidence type="ECO:0000313" key="2">
    <source>
        <dbReference type="EMBL" id="SET51669.1"/>
    </source>
</evidence>
<protein>
    <submittedName>
        <fullName evidence="2">Resolvase, N terminal domain</fullName>
    </submittedName>
</protein>
<gene>
    <name evidence="2" type="ORF">SAMN05660297_02632</name>
</gene>
<dbReference type="Gene3D" id="3.40.50.1390">
    <property type="entry name" value="Resolvase, N-terminal catalytic domain"/>
    <property type="match status" value="1"/>
</dbReference>
<accession>A0A1I0F111</accession>
<dbReference type="SUPFAM" id="SSF53041">
    <property type="entry name" value="Resolvase-like"/>
    <property type="match status" value="1"/>
</dbReference>
<dbReference type="PANTHER" id="PTHR30461:SF23">
    <property type="entry name" value="DNA RECOMBINASE-RELATED"/>
    <property type="match status" value="1"/>
</dbReference>
<dbReference type="InterPro" id="IPR036162">
    <property type="entry name" value="Resolvase-like_N_sf"/>
</dbReference>
<dbReference type="PROSITE" id="PS51736">
    <property type="entry name" value="RECOMBINASES_3"/>
    <property type="match status" value="1"/>
</dbReference>
<proteinExistence type="predicted"/>
<dbReference type="PANTHER" id="PTHR30461">
    <property type="entry name" value="DNA-INVERTASE FROM LAMBDOID PROPHAGE"/>
    <property type="match status" value="1"/>
</dbReference>
<name>A0A1I0F111_9FIRM</name>
<keyword evidence="3" id="KW-1185">Reference proteome</keyword>
<dbReference type="InterPro" id="IPR050639">
    <property type="entry name" value="SSR_resolvase"/>
</dbReference>
<evidence type="ECO:0000259" key="1">
    <source>
        <dbReference type="PROSITE" id="PS51736"/>
    </source>
</evidence>
<dbReference type="GO" id="GO:0000150">
    <property type="term" value="F:DNA strand exchange activity"/>
    <property type="evidence" value="ECO:0007669"/>
    <property type="project" value="InterPro"/>
</dbReference>
<organism evidence="2 3">
    <name type="scientific">Natronincola peptidivorans</name>
    <dbReference type="NCBI Taxonomy" id="426128"/>
    <lineage>
        <taxon>Bacteria</taxon>
        <taxon>Bacillati</taxon>
        <taxon>Bacillota</taxon>
        <taxon>Clostridia</taxon>
        <taxon>Peptostreptococcales</taxon>
        <taxon>Natronincolaceae</taxon>
        <taxon>Natronincola</taxon>
    </lineage>
</organism>
<dbReference type="CDD" id="cd00338">
    <property type="entry name" value="Ser_Recombinase"/>
    <property type="match status" value="1"/>
</dbReference>
<dbReference type="Proteomes" id="UP000199568">
    <property type="component" value="Unassembled WGS sequence"/>
</dbReference>
<evidence type="ECO:0000313" key="3">
    <source>
        <dbReference type="Proteomes" id="UP000199568"/>
    </source>
</evidence>